<proteinExistence type="predicted"/>
<reference evidence="2 3" key="1">
    <citation type="journal article" date="2014" name="BMC Genomics">
        <title>Genomic comparison of sporeforming bacilli isolated from milk.</title>
        <authorList>
            <person name="Moreno Switt A.I."/>
            <person name="Andrus A.D."/>
            <person name="Ranieri M.L."/>
            <person name="Orsi R.H."/>
            <person name="Ivy R."/>
            <person name="den Bakker H.C."/>
            <person name="Martin N.H."/>
            <person name="Wiedmann M."/>
            <person name="Boor K.J."/>
        </authorList>
    </citation>
    <scope>NUCLEOTIDE SEQUENCE [LARGE SCALE GENOMIC DNA]</scope>
    <source>
        <strain evidence="2 3">FSL R5-213</strain>
    </source>
</reference>
<organism evidence="2 3">
    <name type="scientific">Viridibacillus arenosi FSL R5-213</name>
    <dbReference type="NCBI Taxonomy" id="1227360"/>
    <lineage>
        <taxon>Bacteria</taxon>
        <taxon>Bacillati</taxon>
        <taxon>Bacillota</taxon>
        <taxon>Bacilli</taxon>
        <taxon>Bacillales</taxon>
        <taxon>Caryophanaceae</taxon>
        <taxon>Viridibacillus</taxon>
    </lineage>
</organism>
<sequence length="58" mass="6628">MDNNEKQPENGSMATSMEELKQLGKQMDKMRDGEELERDGRVQDPVQSDKAPSIHPRD</sequence>
<dbReference type="AlphaFoldDB" id="W4EQM3"/>
<dbReference type="eggNOG" id="ENOG5030BY6">
    <property type="taxonomic scope" value="Bacteria"/>
</dbReference>
<evidence type="ECO:0008006" key="4">
    <source>
        <dbReference type="Google" id="ProtNLM"/>
    </source>
</evidence>
<keyword evidence="3" id="KW-1185">Reference proteome</keyword>
<dbReference type="Proteomes" id="UP000019062">
    <property type="component" value="Unassembled WGS sequence"/>
</dbReference>
<gene>
    <name evidence="2" type="ORF">C176_18106</name>
</gene>
<protein>
    <recommendedName>
        <fullName evidence="4">Multidrug ABC transporter ATPase</fullName>
    </recommendedName>
</protein>
<feature type="compositionally biased region" description="Basic and acidic residues" evidence="1">
    <location>
        <begin position="18"/>
        <end position="42"/>
    </location>
</feature>
<name>W4EQM3_9BACL</name>
<evidence type="ECO:0000313" key="3">
    <source>
        <dbReference type="Proteomes" id="UP000019062"/>
    </source>
</evidence>
<dbReference type="RefSeq" id="WP_164491935.1">
    <property type="nucleotide sequence ID" value="NZ_ASQA01000035.1"/>
</dbReference>
<evidence type="ECO:0000313" key="2">
    <source>
        <dbReference type="EMBL" id="ETT82111.1"/>
    </source>
</evidence>
<dbReference type="EMBL" id="ASQA01000035">
    <property type="protein sequence ID" value="ETT82111.1"/>
    <property type="molecule type" value="Genomic_DNA"/>
</dbReference>
<comment type="caution">
    <text evidence="2">The sequence shown here is derived from an EMBL/GenBank/DDBJ whole genome shotgun (WGS) entry which is preliminary data.</text>
</comment>
<feature type="region of interest" description="Disordered" evidence="1">
    <location>
        <begin position="1"/>
        <end position="58"/>
    </location>
</feature>
<evidence type="ECO:0000256" key="1">
    <source>
        <dbReference type="SAM" id="MobiDB-lite"/>
    </source>
</evidence>
<accession>W4EQM3</accession>